<sequence length="109" mass="12206">MAQRQPEATTVQNGFSHSESLKKTELNNNHLPAKKAAGSPTSNLSKAKSEGNLSEEVENSPPTNFDDMPIKPAKGGQYFDVHILKHWECIALMNLKYNTLSKIKRWIVQ</sequence>
<evidence type="ECO:0000313" key="3">
    <source>
        <dbReference type="Proteomes" id="UP000252519"/>
    </source>
</evidence>
<dbReference type="Proteomes" id="UP000252519">
    <property type="component" value="Unassembled WGS sequence"/>
</dbReference>
<proteinExistence type="predicted"/>
<feature type="compositionally biased region" description="Polar residues" evidence="1">
    <location>
        <begin position="1"/>
        <end position="18"/>
    </location>
</feature>
<dbReference type="AlphaFoldDB" id="A0A368G3N9"/>
<feature type="region of interest" description="Disordered" evidence="1">
    <location>
        <begin position="1"/>
        <end position="70"/>
    </location>
</feature>
<name>A0A368G3N9_ANCCA</name>
<dbReference type="OrthoDB" id="5870329at2759"/>
<accession>A0A368G3N9</accession>
<protein>
    <submittedName>
        <fullName evidence="2">Uncharacterized protein</fullName>
    </submittedName>
</protein>
<evidence type="ECO:0000256" key="1">
    <source>
        <dbReference type="SAM" id="MobiDB-lite"/>
    </source>
</evidence>
<keyword evidence="3" id="KW-1185">Reference proteome</keyword>
<dbReference type="EMBL" id="JOJR01000359">
    <property type="protein sequence ID" value="RCN39053.1"/>
    <property type="molecule type" value="Genomic_DNA"/>
</dbReference>
<comment type="caution">
    <text evidence="2">The sequence shown here is derived from an EMBL/GenBank/DDBJ whole genome shotgun (WGS) entry which is preliminary data.</text>
</comment>
<organism evidence="2 3">
    <name type="scientific">Ancylostoma caninum</name>
    <name type="common">Dog hookworm</name>
    <dbReference type="NCBI Taxonomy" id="29170"/>
    <lineage>
        <taxon>Eukaryota</taxon>
        <taxon>Metazoa</taxon>
        <taxon>Ecdysozoa</taxon>
        <taxon>Nematoda</taxon>
        <taxon>Chromadorea</taxon>
        <taxon>Rhabditida</taxon>
        <taxon>Rhabditina</taxon>
        <taxon>Rhabditomorpha</taxon>
        <taxon>Strongyloidea</taxon>
        <taxon>Ancylostomatidae</taxon>
        <taxon>Ancylostomatinae</taxon>
        <taxon>Ancylostoma</taxon>
    </lineage>
</organism>
<reference evidence="2 3" key="1">
    <citation type="submission" date="2014-10" db="EMBL/GenBank/DDBJ databases">
        <title>Draft genome of the hookworm Ancylostoma caninum.</title>
        <authorList>
            <person name="Mitreva M."/>
        </authorList>
    </citation>
    <scope>NUCLEOTIDE SEQUENCE [LARGE SCALE GENOMIC DNA]</scope>
    <source>
        <strain evidence="2 3">Baltimore</strain>
    </source>
</reference>
<gene>
    <name evidence="2" type="ORF">ANCCAN_15024</name>
</gene>
<evidence type="ECO:0000313" key="2">
    <source>
        <dbReference type="EMBL" id="RCN39053.1"/>
    </source>
</evidence>